<feature type="compositionally biased region" description="Acidic residues" evidence="1">
    <location>
        <begin position="151"/>
        <end position="162"/>
    </location>
</feature>
<evidence type="ECO:0000256" key="1">
    <source>
        <dbReference type="SAM" id="MobiDB-lite"/>
    </source>
</evidence>
<proteinExistence type="predicted"/>
<comment type="caution">
    <text evidence="2">The sequence shown here is derived from an EMBL/GenBank/DDBJ whole genome shotgun (WGS) entry which is preliminary data.</text>
</comment>
<protein>
    <submittedName>
        <fullName evidence="2">Uncharacterized protein</fullName>
    </submittedName>
</protein>
<keyword evidence="3" id="KW-1185">Reference proteome</keyword>
<name>A0AAV8X3X4_9CUCU</name>
<dbReference type="Proteomes" id="UP001162162">
    <property type="component" value="Unassembled WGS sequence"/>
</dbReference>
<evidence type="ECO:0000313" key="3">
    <source>
        <dbReference type="Proteomes" id="UP001162162"/>
    </source>
</evidence>
<feature type="compositionally biased region" description="Basic and acidic residues" evidence="1">
    <location>
        <begin position="175"/>
        <end position="185"/>
    </location>
</feature>
<gene>
    <name evidence="2" type="ORF">NQ318_011293</name>
</gene>
<feature type="compositionally biased region" description="Polar residues" evidence="1">
    <location>
        <begin position="37"/>
        <end position="51"/>
    </location>
</feature>
<feature type="region of interest" description="Disordered" evidence="1">
    <location>
        <begin position="37"/>
        <end position="204"/>
    </location>
</feature>
<reference evidence="2" key="1">
    <citation type="journal article" date="2023" name="Insect Mol. Biol.">
        <title>Genome sequencing provides insights into the evolution of gene families encoding plant cell wall-degrading enzymes in longhorned beetles.</title>
        <authorList>
            <person name="Shin N.R."/>
            <person name="Okamura Y."/>
            <person name="Kirsch R."/>
            <person name="Pauchet Y."/>
        </authorList>
    </citation>
    <scope>NUCLEOTIDE SEQUENCE</scope>
    <source>
        <strain evidence="2">AMC_N1</strain>
    </source>
</reference>
<feature type="compositionally biased region" description="Pro residues" evidence="1">
    <location>
        <begin position="113"/>
        <end position="122"/>
    </location>
</feature>
<sequence length="204" mass="22932">MNNPLQASSQYQQEPEDHPKVVVPNIEELNFFLQNTTRTSQNEQKAVQTPALNAGEKPTDSGSGFMSSFLRFLQGKRDPSPPPLVRGDRKQSWSKIPNKVADTKPLESNEVQGPPPVVPAPPITWLSQGDPQDDPRYFPLPKERKRNSFDNSDDEVSSDDDFFNNKKRLAPSRPVESKEKEEAIKPKVRSSKLGGSTEKKKVKH</sequence>
<accession>A0AAV8X3X4</accession>
<organism evidence="2 3">
    <name type="scientific">Aromia moschata</name>
    <dbReference type="NCBI Taxonomy" id="1265417"/>
    <lineage>
        <taxon>Eukaryota</taxon>
        <taxon>Metazoa</taxon>
        <taxon>Ecdysozoa</taxon>
        <taxon>Arthropoda</taxon>
        <taxon>Hexapoda</taxon>
        <taxon>Insecta</taxon>
        <taxon>Pterygota</taxon>
        <taxon>Neoptera</taxon>
        <taxon>Endopterygota</taxon>
        <taxon>Coleoptera</taxon>
        <taxon>Polyphaga</taxon>
        <taxon>Cucujiformia</taxon>
        <taxon>Chrysomeloidea</taxon>
        <taxon>Cerambycidae</taxon>
        <taxon>Cerambycinae</taxon>
        <taxon>Callichromatini</taxon>
        <taxon>Aromia</taxon>
    </lineage>
</organism>
<dbReference type="EMBL" id="JAPWTK010001221">
    <property type="protein sequence ID" value="KAJ8933470.1"/>
    <property type="molecule type" value="Genomic_DNA"/>
</dbReference>
<dbReference type="AlphaFoldDB" id="A0AAV8X3X4"/>
<evidence type="ECO:0000313" key="2">
    <source>
        <dbReference type="EMBL" id="KAJ8933470.1"/>
    </source>
</evidence>